<dbReference type="Proteomes" id="UP000324800">
    <property type="component" value="Unassembled WGS sequence"/>
</dbReference>
<evidence type="ECO:0000313" key="2">
    <source>
        <dbReference type="EMBL" id="KAA6395543.1"/>
    </source>
</evidence>
<evidence type="ECO:0000313" key="3">
    <source>
        <dbReference type="Proteomes" id="UP000324800"/>
    </source>
</evidence>
<reference evidence="2 3" key="1">
    <citation type="submission" date="2019-03" db="EMBL/GenBank/DDBJ databases">
        <title>Single cell metagenomics reveals metabolic interactions within the superorganism composed of flagellate Streblomastix strix and complex community of Bacteroidetes bacteria on its surface.</title>
        <authorList>
            <person name="Treitli S.C."/>
            <person name="Kolisko M."/>
            <person name="Husnik F."/>
            <person name="Keeling P."/>
            <person name="Hampl V."/>
        </authorList>
    </citation>
    <scope>NUCLEOTIDE SEQUENCE [LARGE SCALE GENOMIC DNA]</scope>
    <source>
        <strain evidence="2">ST1C</strain>
    </source>
</reference>
<dbReference type="AlphaFoldDB" id="A0A5J4WL43"/>
<accession>A0A5J4WL43</accession>
<gene>
    <name evidence="2" type="ORF">EZS28_008931</name>
</gene>
<dbReference type="EMBL" id="SNRW01001655">
    <property type="protein sequence ID" value="KAA6395543.1"/>
    <property type="molecule type" value="Genomic_DNA"/>
</dbReference>
<feature type="region of interest" description="Disordered" evidence="1">
    <location>
        <begin position="1"/>
        <end position="45"/>
    </location>
</feature>
<sequence>MERLERNNSSGQDSNSRYKLVDSETQGEHSNTININTTTSDNDNRCSTKWMRFNTRERTGNDSYGSWNLIQNISEVIKQQQGNQSYNLRPTKFRKNLKEFANSIPCDQKRQQYSSFRYQEMESINITNKANQTGTLNDRKTRNSDPDYSPPRSQKRNIGLSKQTVKGRRFLIKE</sequence>
<evidence type="ECO:0000256" key="1">
    <source>
        <dbReference type="SAM" id="MobiDB-lite"/>
    </source>
</evidence>
<name>A0A5J4WL43_9EUKA</name>
<comment type="caution">
    <text evidence="2">The sequence shown here is derived from an EMBL/GenBank/DDBJ whole genome shotgun (WGS) entry which is preliminary data.</text>
</comment>
<feature type="region of interest" description="Disordered" evidence="1">
    <location>
        <begin position="130"/>
        <end position="156"/>
    </location>
</feature>
<feature type="compositionally biased region" description="Low complexity" evidence="1">
    <location>
        <begin position="30"/>
        <end position="41"/>
    </location>
</feature>
<proteinExistence type="predicted"/>
<protein>
    <submittedName>
        <fullName evidence="2">Uncharacterized protein</fullName>
    </submittedName>
</protein>
<feature type="compositionally biased region" description="Polar residues" evidence="1">
    <location>
        <begin position="7"/>
        <end position="17"/>
    </location>
</feature>
<organism evidence="2 3">
    <name type="scientific">Streblomastix strix</name>
    <dbReference type="NCBI Taxonomy" id="222440"/>
    <lineage>
        <taxon>Eukaryota</taxon>
        <taxon>Metamonada</taxon>
        <taxon>Preaxostyla</taxon>
        <taxon>Oxymonadida</taxon>
        <taxon>Streblomastigidae</taxon>
        <taxon>Streblomastix</taxon>
    </lineage>
</organism>